<feature type="region of interest" description="Disordered" evidence="1">
    <location>
        <begin position="269"/>
        <end position="288"/>
    </location>
</feature>
<organism evidence="2 3">
    <name type="scientific">Choanephora cucurbitarum</name>
    <dbReference type="NCBI Taxonomy" id="101091"/>
    <lineage>
        <taxon>Eukaryota</taxon>
        <taxon>Fungi</taxon>
        <taxon>Fungi incertae sedis</taxon>
        <taxon>Mucoromycota</taxon>
        <taxon>Mucoromycotina</taxon>
        <taxon>Mucoromycetes</taxon>
        <taxon>Mucorales</taxon>
        <taxon>Mucorineae</taxon>
        <taxon>Choanephoraceae</taxon>
        <taxon>Choanephoroideae</taxon>
        <taxon>Choanephora</taxon>
    </lineage>
</organism>
<feature type="compositionally biased region" description="Low complexity" evidence="1">
    <location>
        <begin position="149"/>
        <end position="162"/>
    </location>
</feature>
<evidence type="ECO:0000256" key="1">
    <source>
        <dbReference type="SAM" id="MobiDB-lite"/>
    </source>
</evidence>
<dbReference type="EMBL" id="LUGH01000124">
    <property type="protein sequence ID" value="OBZ88921.1"/>
    <property type="molecule type" value="Genomic_DNA"/>
</dbReference>
<evidence type="ECO:0000313" key="3">
    <source>
        <dbReference type="Proteomes" id="UP000093000"/>
    </source>
</evidence>
<feature type="region of interest" description="Disordered" evidence="1">
    <location>
        <begin position="117"/>
        <end position="184"/>
    </location>
</feature>
<proteinExistence type="predicted"/>
<evidence type="ECO:0000313" key="2">
    <source>
        <dbReference type="EMBL" id="OBZ88921.1"/>
    </source>
</evidence>
<feature type="compositionally biased region" description="Polar residues" evidence="1">
    <location>
        <begin position="274"/>
        <end position="288"/>
    </location>
</feature>
<reference evidence="2 3" key="1">
    <citation type="submission" date="2016-03" db="EMBL/GenBank/DDBJ databases">
        <title>Choanephora cucurbitarum.</title>
        <authorList>
            <person name="Min B."/>
            <person name="Park H."/>
            <person name="Park J.-H."/>
            <person name="Shin H.-D."/>
            <person name="Choi I.-G."/>
        </authorList>
    </citation>
    <scope>NUCLEOTIDE SEQUENCE [LARGE SCALE GENOMIC DNA]</scope>
    <source>
        <strain evidence="2 3">KUS-F28377</strain>
    </source>
</reference>
<accession>A0A1C7NII8</accession>
<protein>
    <submittedName>
        <fullName evidence="2">Uncharacterized protein</fullName>
    </submittedName>
</protein>
<name>A0A1C7NII8_9FUNG</name>
<feature type="compositionally biased region" description="Polar residues" evidence="1">
    <location>
        <begin position="124"/>
        <end position="148"/>
    </location>
</feature>
<comment type="caution">
    <text evidence="2">The sequence shown here is derived from an EMBL/GenBank/DDBJ whole genome shotgun (WGS) entry which is preliminary data.</text>
</comment>
<dbReference type="AlphaFoldDB" id="A0A1C7NII8"/>
<dbReference type="Proteomes" id="UP000093000">
    <property type="component" value="Unassembled WGS sequence"/>
</dbReference>
<dbReference type="InParanoid" id="A0A1C7NII8"/>
<sequence length="308" mass="34748">MTHQQDDIEDEESNMLTLPKPSSLLLKRLAPKHGHAKNLTILTSSYNNDIAHSIQSAPLKRSTAHPLQIPPNKLLNKVVKRSPPTASLKSNMRRLVVPATASAVSAPWPHTSVQARFPSPPIVPSQQPTWGQYNKTPGNTLKSARLLQSHTNTPNTTNTTHSNTRHHTHSASPPRSYPSTNTATQKQKFLQPFEFLYDHIEQTRALKSTLDDQIRRSSSLIQTLQSSSTMVESVARKQVRDTVEYQFEARLRECVDRISRLEYRALSKDRPISPSVSPSPTNKEQDTLTQLMNRIDQLESRLTYQKAK</sequence>
<gene>
    <name evidence="2" type="ORF">A0J61_03029</name>
</gene>
<dbReference type="OrthoDB" id="2138242at2759"/>
<keyword evidence="3" id="KW-1185">Reference proteome</keyword>